<dbReference type="Proteomes" id="UP000094769">
    <property type="component" value="Unassembled WGS sequence"/>
</dbReference>
<evidence type="ECO:0000256" key="8">
    <source>
        <dbReference type="ARBA" id="ARBA00022563"/>
    </source>
</evidence>
<dbReference type="Gene3D" id="3.10.340.11">
    <property type="entry name" value="Methenyltetrahydromethanopterin Cyclohydrolase, Chain A, domain 1"/>
    <property type="match status" value="1"/>
</dbReference>
<dbReference type="InterPro" id="IPR003209">
    <property type="entry name" value="METHMP_CycHdrlase"/>
</dbReference>
<dbReference type="GO" id="GO:0046294">
    <property type="term" value="P:formaldehyde catabolic process"/>
    <property type="evidence" value="ECO:0007669"/>
    <property type="project" value="UniProtKB-UniRule"/>
</dbReference>
<evidence type="ECO:0000256" key="5">
    <source>
        <dbReference type="ARBA" id="ARBA00012765"/>
    </source>
</evidence>
<dbReference type="CDD" id="cd00545">
    <property type="entry name" value="MCH"/>
    <property type="match status" value="1"/>
</dbReference>
<dbReference type="GO" id="GO:0005737">
    <property type="term" value="C:cytoplasm"/>
    <property type="evidence" value="ECO:0007669"/>
    <property type="project" value="UniProtKB-SubCell"/>
</dbReference>
<evidence type="ECO:0000313" key="14">
    <source>
        <dbReference type="Proteomes" id="UP000094769"/>
    </source>
</evidence>
<gene>
    <name evidence="12 13" type="primary">mch</name>
    <name evidence="13" type="ORF">CODIS_33460</name>
</gene>
<evidence type="ECO:0000256" key="4">
    <source>
        <dbReference type="ARBA" id="ARBA00006902"/>
    </source>
</evidence>
<dbReference type="EMBL" id="MARB01000022">
    <property type="protein sequence ID" value="ODJ86427.1"/>
    <property type="molecule type" value="Genomic_DNA"/>
</dbReference>
<dbReference type="HAMAP" id="MF_00486">
    <property type="entry name" value="McH"/>
    <property type="match status" value="1"/>
</dbReference>
<evidence type="ECO:0000256" key="3">
    <source>
        <dbReference type="ARBA" id="ARBA00005087"/>
    </source>
</evidence>
<keyword evidence="7 12" id="KW-0963">Cytoplasm</keyword>
<comment type="caution">
    <text evidence="13">The sequence shown here is derived from an EMBL/GenBank/DDBJ whole genome shotgun (WGS) entry which is preliminary data.</text>
</comment>
<accession>A0A7Z1AE22</accession>
<dbReference type="GO" id="GO:0006730">
    <property type="term" value="P:one-carbon metabolic process"/>
    <property type="evidence" value="ECO:0007669"/>
    <property type="project" value="UniProtKB-UniRule"/>
</dbReference>
<dbReference type="SUPFAM" id="SSF56199">
    <property type="entry name" value="Methenyltetrahydromethanopterin cyclohydrolase"/>
    <property type="match status" value="1"/>
</dbReference>
<evidence type="ECO:0000256" key="9">
    <source>
        <dbReference type="ARBA" id="ARBA00022801"/>
    </source>
</evidence>
<keyword evidence="8 12" id="KW-0554">One-carbon metabolism</keyword>
<sequence>MDAWPIHIPITTMPGGRMSRPSINALTAPLVESLVADAEILRLGIERLENGCLLVDAGIHVKGSLEAGRRIAEICLGGLGSVSLSGSGPVAGWPLAVHVHAADPVLACLGSQYAGWSLSHKESDKKGFNALGSGPGRALSLKEPLFNELGYRDQADRTCLVLEVDRLPPLPLCEKIARDCGVDADALTLILTPTSSLAGTVQIVARVLEVAMHKSHELGFDLQAIQDGMGSAPLPPPAADFLTAMGRTNDAILFAGLVQLFVRGEDAQAQKLAIDLPSSASRDYGRPFGEVFKAYGYDFFKIDPMLFSPARVMVSALDSGNSYAAGALDTALMAASFGIEP</sequence>
<comment type="pathway">
    <text evidence="3 12">One-carbon metabolism; formaldehyde degradation; formate from formaldehyde (H(4)MPT route): step 3/5.</text>
</comment>
<comment type="subcellular location">
    <subcellularLocation>
        <location evidence="2 12">Cytoplasm</location>
    </subcellularLocation>
</comment>
<name>A0A7Z1AE22_9GAMM</name>
<evidence type="ECO:0000313" key="13">
    <source>
        <dbReference type="EMBL" id="ODJ86427.1"/>
    </source>
</evidence>
<keyword evidence="9 12" id="KW-0378">Hydrolase</keyword>
<comment type="function">
    <text evidence="1 12">Catalyzes the hydrolysis of methenyl-H(4)MPT(+) to 5-formyl-H(4)MPT.</text>
</comment>
<reference evidence="13 14" key="1">
    <citation type="submission" date="2016-06" db="EMBL/GenBank/DDBJ databases">
        <title>Genome sequence of endosymbiont of Candidatus Endolucinida thiodiazotropha.</title>
        <authorList>
            <person name="Poehlein A."/>
            <person name="Koenig S."/>
            <person name="Heiden S.E."/>
            <person name="Thuermer A."/>
            <person name="Voget S."/>
            <person name="Daniel R."/>
            <person name="Markert S."/>
            <person name="Gros O."/>
            <person name="Schweder T."/>
        </authorList>
    </citation>
    <scope>NUCLEOTIDE SEQUENCE [LARGE SCALE GENOMIC DNA]</scope>
    <source>
        <strain evidence="13 14">COS</strain>
    </source>
</reference>
<dbReference type="Gene3D" id="3.30.1030.10">
    <property type="entry name" value="Methenyltetrahydromethanopterin Cyclohydrolase, Chain A, domain 2"/>
    <property type="match status" value="1"/>
</dbReference>
<evidence type="ECO:0000256" key="11">
    <source>
        <dbReference type="ARBA" id="ARBA00048684"/>
    </source>
</evidence>
<dbReference type="NCBIfam" id="TIGR03120">
    <property type="entry name" value="one_C_mch"/>
    <property type="match status" value="1"/>
</dbReference>
<dbReference type="Pfam" id="PF02289">
    <property type="entry name" value="MCH"/>
    <property type="match status" value="1"/>
</dbReference>
<dbReference type="EC" id="3.5.4.27" evidence="5 12"/>
<evidence type="ECO:0000256" key="12">
    <source>
        <dbReference type="HAMAP-Rule" id="MF_00486"/>
    </source>
</evidence>
<dbReference type="AlphaFoldDB" id="A0A7Z1AE22"/>
<dbReference type="GO" id="GO:0018759">
    <property type="term" value="F:methenyltetrahydromethanopterin cyclohydrolase activity"/>
    <property type="evidence" value="ECO:0007669"/>
    <property type="project" value="UniProtKB-UniRule"/>
</dbReference>
<evidence type="ECO:0000256" key="1">
    <source>
        <dbReference type="ARBA" id="ARBA00004058"/>
    </source>
</evidence>
<dbReference type="UniPathway" id="UPA00562">
    <property type="reaction ID" value="UER00703"/>
</dbReference>
<evidence type="ECO:0000256" key="10">
    <source>
        <dbReference type="ARBA" id="ARBA00030468"/>
    </source>
</evidence>
<evidence type="ECO:0000256" key="6">
    <source>
        <dbReference type="ARBA" id="ARBA00020597"/>
    </source>
</evidence>
<organism evidence="13 14">
    <name type="scientific">Candidatus Thiodiazotropha endolucinida</name>
    <dbReference type="NCBI Taxonomy" id="1655433"/>
    <lineage>
        <taxon>Bacteria</taxon>
        <taxon>Pseudomonadati</taxon>
        <taxon>Pseudomonadota</taxon>
        <taxon>Gammaproteobacteria</taxon>
        <taxon>Chromatiales</taxon>
        <taxon>Sedimenticolaceae</taxon>
        <taxon>Candidatus Thiodiazotropha</taxon>
    </lineage>
</organism>
<evidence type="ECO:0000256" key="7">
    <source>
        <dbReference type="ARBA" id="ARBA00022490"/>
    </source>
</evidence>
<proteinExistence type="inferred from homology"/>
<comment type="similarity">
    <text evidence="4 12">Belongs to the MCH family.</text>
</comment>
<keyword evidence="14" id="KW-1185">Reference proteome</keyword>
<comment type="catalytic activity">
    <reaction evidence="11 12">
        <text>5,10-methenyl-5,6,7,8-tetrahydromethanopterin + H2O = N(5)-formyl-5,6,7,8-tetrahydromethanopterin + H(+)</text>
        <dbReference type="Rhea" id="RHEA:19053"/>
        <dbReference type="ChEBI" id="CHEBI:15377"/>
        <dbReference type="ChEBI" id="CHEBI:15378"/>
        <dbReference type="ChEBI" id="CHEBI:58018"/>
        <dbReference type="ChEBI" id="CHEBI:58337"/>
        <dbReference type="EC" id="3.5.4.27"/>
    </reaction>
</comment>
<protein>
    <recommendedName>
        <fullName evidence="6 12">Methenyltetrahydromethanopterin cyclohydrolase</fullName>
        <ecNumber evidence="5 12">3.5.4.27</ecNumber>
    </recommendedName>
    <alternativeName>
        <fullName evidence="10 12">Methenyl-H4MPT cyclohydrolase</fullName>
    </alternativeName>
</protein>
<evidence type="ECO:0000256" key="2">
    <source>
        <dbReference type="ARBA" id="ARBA00004496"/>
    </source>
</evidence>